<comment type="caution">
    <text evidence="2">The sequence shown here is derived from an EMBL/GenBank/DDBJ whole genome shotgun (WGS) entry which is preliminary data.</text>
</comment>
<dbReference type="Pfam" id="PF23155">
    <property type="entry name" value="DUF7053"/>
    <property type="match status" value="1"/>
</dbReference>
<name>A0A9P8W3C2_9HYPO</name>
<evidence type="ECO:0000313" key="3">
    <source>
        <dbReference type="Proteomes" id="UP000777438"/>
    </source>
</evidence>
<sequence length="189" mass="21301">MRLQHYANIPIPIPANVPPNVVLAFIQTFVPTLKHNDCVNSFEEIPSDPNLADDAIFGPWNDTARTYQIHEITQLAPGISAQARWPVVFQCTPEGIRARAINSRVGTTVWATWTVRPRVSVASPANSESTTSSATVVAEEWELFDEIIIECHRLMMPFTAPYARKIHHDITQRIIDEITKSYFDGTLFQ</sequence>
<proteinExistence type="predicted"/>
<feature type="domain" description="DUF7053" evidence="1">
    <location>
        <begin position="6"/>
        <end position="178"/>
    </location>
</feature>
<accession>A0A9P8W3C2</accession>
<dbReference type="Proteomes" id="UP000777438">
    <property type="component" value="Unassembled WGS sequence"/>
</dbReference>
<reference evidence="2 3" key="1">
    <citation type="journal article" date="2021" name="Nat. Commun.">
        <title>Genetic determinants of endophytism in the Arabidopsis root mycobiome.</title>
        <authorList>
            <person name="Mesny F."/>
            <person name="Miyauchi S."/>
            <person name="Thiergart T."/>
            <person name="Pickel B."/>
            <person name="Atanasova L."/>
            <person name="Karlsson M."/>
            <person name="Huettel B."/>
            <person name="Barry K.W."/>
            <person name="Haridas S."/>
            <person name="Chen C."/>
            <person name="Bauer D."/>
            <person name="Andreopoulos W."/>
            <person name="Pangilinan J."/>
            <person name="LaButti K."/>
            <person name="Riley R."/>
            <person name="Lipzen A."/>
            <person name="Clum A."/>
            <person name="Drula E."/>
            <person name="Henrissat B."/>
            <person name="Kohler A."/>
            <person name="Grigoriev I.V."/>
            <person name="Martin F.M."/>
            <person name="Hacquard S."/>
        </authorList>
    </citation>
    <scope>NUCLEOTIDE SEQUENCE [LARGE SCALE GENOMIC DNA]</scope>
    <source>
        <strain evidence="2 3">MPI-CAGE-CH-0241</strain>
    </source>
</reference>
<dbReference type="EMBL" id="JAGPYM010000011">
    <property type="protein sequence ID" value="KAH6889251.1"/>
    <property type="molecule type" value="Genomic_DNA"/>
</dbReference>
<evidence type="ECO:0000313" key="2">
    <source>
        <dbReference type="EMBL" id="KAH6889251.1"/>
    </source>
</evidence>
<dbReference type="OrthoDB" id="4276610at2759"/>
<gene>
    <name evidence="2" type="ORF">B0T10DRAFT_459911</name>
</gene>
<dbReference type="InterPro" id="IPR055481">
    <property type="entry name" value="DUF7053"/>
</dbReference>
<protein>
    <recommendedName>
        <fullName evidence="1">DUF7053 domain-containing protein</fullName>
    </recommendedName>
</protein>
<dbReference type="AlphaFoldDB" id="A0A9P8W3C2"/>
<evidence type="ECO:0000259" key="1">
    <source>
        <dbReference type="Pfam" id="PF23155"/>
    </source>
</evidence>
<organism evidence="2 3">
    <name type="scientific">Thelonectria olida</name>
    <dbReference type="NCBI Taxonomy" id="1576542"/>
    <lineage>
        <taxon>Eukaryota</taxon>
        <taxon>Fungi</taxon>
        <taxon>Dikarya</taxon>
        <taxon>Ascomycota</taxon>
        <taxon>Pezizomycotina</taxon>
        <taxon>Sordariomycetes</taxon>
        <taxon>Hypocreomycetidae</taxon>
        <taxon>Hypocreales</taxon>
        <taxon>Nectriaceae</taxon>
        <taxon>Thelonectria</taxon>
    </lineage>
</organism>
<keyword evidence="3" id="KW-1185">Reference proteome</keyword>